<feature type="domain" description="MaoC-like" evidence="1">
    <location>
        <begin position="8"/>
        <end position="112"/>
    </location>
</feature>
<dbReference type="InterPro" id="IPR029069">
    <property type="entry name" value="HotDog_dom_sf"/>
</dbReference>
<dbReference type="Gene3D" id="3.10.129.10">
    <property type="entry name" value="Hotdog Thioesterase"/>
    <property type="match status" value="1"/>
</dbReference>
<dbReference type="AlphaFoldDB" id="A0A372LH94"/>
<dbReference type="PANTHER" id="PTHR43664:SF1">
    <property type="entry name" value="BETA-METHYLMALYL-COA DEHYDRATASE"/>
    <property type="match status" value="1"/>
</dbReference>
<accession>A0A372LH94</accession>
<dbReference type="SUPFAM" id="SSF54637">
    <property type="entry name" value="Thioesterase/thiol ester dehydrase-isomerase"/>
    <property type="match status" value="1"/>
</dbReference>
<keyword evidence="3" id="KW-1185">Reference proteome</keyword>
<dbReference type="RefSeq" id="WP_117321162.1">
    <property type="nucleotide sequence ID" value="NZ_QVTD01000003.1"/>
</dbReference>
<evidence type="ECO:0000313" key="2">
    <source>
        <dbReference type="EMBL" id="RFU64986.1"/>
    </source>
</evidence>
<proteinExistence type="predicted"/>
<sequence length="147" mass="16892">MKFEELPPSTTFKTSTYKVTRENIYSFSSEFDPQYMHINEEKAEKSMFGGIITSGLHTLSITWKLWVEMNLIADDVIGGVGMDHVKFLAPVFPEDELRVEANIIEKKEHPRKKDRGFFTVLLKTFNQENVLVLRAEVTGLVKRINPA</sequence>
<name>A0A372LH94_9BACI</name>
<dbReference type="InterPro" id="IPR002539">
    <property type="entry name" value="MaoC-like_dom"/>
</dbReference>
<dbReference type="PANTHER" id="PTHR43664">
    <property type="entry name" value="MONOAMINE OXIDASE-RELATED"/>
    <property type="match status" value="1"/>
</dbReference>
<dbReference type="OrthoDB" id="9801625at2"/>
<protein>
    <recommendedName>
        <fullName evidence="1">MaoC-like domain-containing protein</fullName>
    </recommendedName>
</protein>
<dbReference type="Proteomes" id="UP000262939">
    <property type="component" value="Unassembled WGS sequence"/>
</dbReference>
<comment type="caution">
    <text evidence="2">The sequence shown here is derived from an EMBL/GenBank/DDBJ whole genome shotgun (WGS) entry which is preliminary data.</text>
</comment>
<evidence type="ECO:0000313" key="3">
    <source>
        <dbReference type="Proteomes" id="UP000262939"/>
    </source>
</evidence>
<organism evidence="2 3">
    <name type="scientific">Peribacillus glennii</name>
    <dbReference type="NCBI Taxonomy" id="2303991"/>
    <lineage>
        <taxon>Bacteria</taxon>
        <taxon>Bacillati</taxon>
        <taxon>Bacillota</taxon>
        <taxon>Bacilli</taxon>
        <taxon>Bacillales</taxon>
        <taxon>Bacillaceae</taxon>
        <taxon>Peribacillus</taxon>
    </lineage>
</organism>
<gene>
    <name evidence="2" type="ORF">D0466_03480</name>
</gene>
<reference evidence="2 3" key="1">
    <citation type="submission" date="2018-08" db="EMBL/GenBank/DDBJ databases">
        <title>Bacillus chawlae sp. nov., Bacillus glennii sp. nov., and Bacillus saganii sp. nov. Isolated from the Vehicle Assembly Building at Kennedy Space Center where the Viking Spacecraft were Assembled.</title>
        <authorList>
            <person name="Seuylemezian A."/>
            <person name="Vaishampayan P."/>
        </authorList>
    </citation>
    <scope>NUCLEOTIDE SEQUENCE [LARGE SCALE GENOMIC DNA]</scope>
    <source>
        <strain evidence="2 3">V44-8</strain>
    </source>
</reference>
<evidence type="ECO:0000259" key="1">
    <source>
        <dbReference type="Pfam" id="PF01575"/>
    </source>
</evidence>
<dbReference type="InterPro" id="IPR052342">
    <property type="entry name" value="MCH/BMMD"/>
</dbReference>
<dbReference type="EMBL" id="QVTD01000003">
    <property type="protein sequence ID" value="RFU64986.1"/>
    <property type="molecule type" value="Genomic_DNA"/>
</dbReference>
<dbReference type="Pfam" id="PF01575">
    <property type="entry name" value="MaoC_dehydratas"/>
    <property type="match status" value="1"/>
</dbReference>